<evidence type="ECO:0000313" key="2">
    <source>
        <dbReference type="EMBL" id="OPB41326.1"/>
    </source>
</evidence>
<protein>
    <submittedName>
        <fullName evidence="2">Uncharacterized protein</fullName>
    </submittedName>
</protein>
<evidence type="ECO:0000313" key="3">
    <source>
        <dbReference type="Proteomes" id="UP000191004"/>
    </source>
</evidence>
<dbReference type="InterPro" id="IPR027268">
    <property type="entry name" value="Peptidase_M4/M1_CTD_sf"/>
</dbReference>
<sequence>MRQSVLLPISRALLSQMMILSVVAMAMTQQTAIASTNIDITLTPLFNGPQDSASAINVNQVIRGRAFRQGQDIFELFINTVSIDMGYVSDAGVLFSDGEGELQVTERIKRSGPVTARVWKTDRPTVGNVSVVYTALPRRVSRETKNGPALDLRVDQGGLIGSGMAFLGTPPNEPEGTILTTLRWDLSKSPKGTLAAWSMGDGEGPFKIATKSLLGIASGVQEAYFAVGPLHRMTSPDDYMHTKEANVFNMYWFDTPTFDPLPLGMRLQKLFREMSAFFRDKGNSYRIFLRHNPFRGSLTGTALRRSFMYGYDDSEWDCPPSLQDREAVLAHEMVHNWVLLTRESVADNWYHEGLAEYYQVLLRFRFGLLSAREYLEQVNEKLVAYYTSPLATWPLEQIQKMTWNMTDAQREPYMRGFTFALQVNDVLRIAGHSVDDLAGPLADRLQGGESVGVEDYLQRLSQLLGGDETRADTLVTDMKEGKLVVPGVDSLEQLPWQVQLVQRKLEKFELGFDENSLLQGPRIVKGLIQGSRAQRAGIQDGDHIELECGSTHLTVRSQFRATLKLKVFREGNEPFVVEFWPRSQDKVEAYQYEVVENEEL</sequence>
<dbReference type="Gene3D" id="1.10.390.10">
    <property type="entry name" value="Neutral Protease Domain 2"/>
    <property type="match status" value="1"/>
</dbReference>
<feature type="chain" id="PRO_5012549462" evidence="1">
    <location>
        <begin position="29"/>
        <end position="600"/>
    </location>
</feature>
<dbReference type="SUPFAM" id="SSF55486">
    <property type="entry name" value="Metalloproteases ('zincins'), catalytic domain"/>
    <property type="match status" value="1"/>
</dbReference>
<evidence type="ECO:0000256" key="1">
    <source>
        <dbReference type="SAM" id="SignalP"/>
    </source>
</evidence>
<reference evidence="2 3" key="1">
    <citation type="submission" date="2016-04" db="EMBL/GenBank/DDBJ databases">
        <title>Multiple horizontal gene transfer events from other fungi enriched the ability of the initially mycotrophic fungus Trichoderma (Ascomycota) to feed on dead plant biomass.</title>
        <authorList>
            <person name="Atanasova L."/>
            <person name="Chenthamara K."/>
            <person name="Zhang J."/>
            <person name="Grujic M."/>
            <person name="Henrissat B."/>
            <person name="Kuo A."/>
            <person name="Aertz A."/>
            <person name="Salamov A."/>
            <person name="Lipzen A."/>
            <person name="Labutti K."/>
            <person name="Barry K."/>
            <person name="Miao Y."/>
            <person name="Rahimi M.J."/>
            <person name="Shen Q."/>
            <person name="Grigoriev I.V."/>
            <person name="Kubicek C.P."/>
            <person name="Druzhinina I.S."/>
        </authorList>
    </citation>
    <scope>NUCLEOTIDE SEQUENCE [LARGE SCALE GENOMIC DNA]</scope>
    <source>
        <strain evidence="2 3">NJAU 4742</strain>
    </source>
</reference>
<organism evidence="2 3">
    <name type="scientific">Trichoderma guizhouense</name>
    <dbReference type="NCBI Taxonomy" id="1491466"/>
    <lineage>
        <taxon>Eukaryota</taxon>
        <taxon>Fungi</taxon>
        <taxon>Dikarya</taxon>
        <taxon>Ascomycota</taxon>
        <taxon>Pezizomycotina</taxon>
        <taxon>Sordariomycetes</taxon>
        <taxon>Hypocreomycetidae</taxon>
        <taxon>Hypocreales</taxon>
        <taxon>Hypocreaceae</taxon>
        <taxon>Trichoderma</taxon>
    </lineage>
</organism>
<proteinExistence type="predicted"/>
<comment type="caution">
    <text evidence="2">The sequence shown here is derived from an EMBL/GenBank/DDBJ whole genome shotgun (WGS) entry which is preliminary data.</text>
</comment>
<dbReference type="Proteomes" id="UP000191004">
    <property type="component" value="Unassembled WGS sequence"/>
</dbReference>
<gene>
    <name evidence="2" type="ORF">A0O28_0080440</name>
</gene>
<name>A0A1T3CJR6_9HYPO</name>
<keyword evidence="3" id="KW-1185">Reference proteome</keyword>
<dbReference type="OrthoDB" id="626167at2759"/>
<dbReference type="AlphaFoldDB" id="A0A1T3CJR6"/>
<accession>A0A1T3CJR6</accession>
<dbReference type="EMBL" id="LVVK01000015">
    <property type="protein sequence ID" value="OPB41326.1"/>
    <property type="molecule type" value="Genomic_DNA"/>
</dbReference>
<feature type="signal peptide" evidence="1">
    <location>
        <begin position="1"/>
        <end position="28"/>
    </location>
</feature>
<keyword evidence="1" id="KW-0732">Signal</keyword>